<organism evidence="2 3">
    <name type="scientific">Phyllosticta citrichinensis</name>
    <dbReference type="NCBI Taxonomy" id="1130410"/>
    <lineage>
        <taxon>Eukaryota</taxon>
        <taxon>Fungi</taxon>
        <taxon>Dikarya</taxon>
        <taxon>Ascomycota</taxon>
        <taxon>Pezizomycotina</taxon>
        <taxon>Dothideomycetes</taxon>
        <taxon>Dothideomycetes incertae sedis</taxon>
        <taxon>Botryosphaeriales</taxon>
        <taxon>Phyllostictaceae</taxon>
        <taxon>Phyllosticta</taxon>
    </lineage>
</organism>
<feature type="compositionally biased region" description="Pro residues" evidence="1">
    <location>
        <begin position="312"/>
        <end position="322"/>
    </location>
</feature>
<feature type="region of interest" description="Disordered" evidence="1">
    <location>
        <begin position="81"/>
        <end position="107"/>
    </location>
</feature>
<evidence type="ECO:0000313" key="2">
    <source>
        <dbReference type="EMBL" id="KAK8162061.1"/>
    </source>
</evidence>
<reference evidence="2 3" key="1">
    <citation type="journal article" date="2022" name="G3 (Bethesda)">
        <title>Enemy or ally: a genomic approach to elucidate the lifestyle of Phyllosticta citrichinaensis.</title>
        <authorList>
            <person name="Buijs V.A."/>
            <person name="Groenewald J.Z."/>
            <person name="Haridas S."/>
            <person name="LaButti K.M."/>
            <person name="Lipzen A."/>
            <person name="Martin F.M."/>
            <person name="Barry K."/>
            <person name="Grigoriev I.V."/>
            <person name="Crous P.W."/>
            <person name="Seidl M.F."/>
        </authorList>
    </citation>
    <scope>NUCLEOTIDE SEQUENCE [LARGE SCALE GENOMIC DNA]</scope>
    <source>
        <strain evidence="2 3">CBS 129764</strain>
    </source>
</reference>
<keyword evidence="3" id="KW-1185">Reference proteome</keyword>
<sequence length="555" mass="60659">MSCSADSQNTLCQPSELTVKTDISVICHASGPPSIAPAHSPTNRSSITAAETLHIDGQQAPSPQSPSQNITMKSIEPLQEDTASAPQRLGRFLTPSPVTLRTAQKPHDHPLDWAEEMTLSWYPEYSTTPPEVCLWASSHAHIWERHWIKAASTDEDVEDDSVRVASILRRAEATLYEVPANVGLKFPEYGRGYPLRLRSQGPHEMFPRGSKGLKRLEEGQSPAEIPGGARYCASGYYFAPAPTKLNQMMTVEDASMETCSTPSHRRKPSGSGPQRLAFSQSTAQMSESDTDADMEEIPLTSPSAVSESPPTSNSPPSSPPCLPADIASRDYHGPVDQYPGALSDDLDGSVYSDDLDSFLGLEASDTANCDQFHEQSPHHDRFDGFELGAVTCTAASVKLEATNENQRKDLVDSICDDCDHGEFATNKSSELPDLPPGYRWTAHSFALRHSGPRLIVYAPPPDDHESDDDISCIGSDGTSEYFGSPVKLMQKNRPSLWSVPIPEQDETDYNEPVKTLYEGFMTEYGSMLGRQAVEPDKCHSATPFLNNILQFLGLA</sequence>
<gene>
    <name evidence="2" type="ORF">IWX90DRAFT_417050</name>
</gene>
<dbReference type="EMBL" id="JBBWUH010000007">
    <property type="protein sequence ID" value="KAK8162061.1"/>
    <property type="molecule type" value="Genomic_DNA"/>
</dbReference>
<protein>
    <submittedName>
        <fullName evidence="2">Uncharacterized protein</fullName>
    </submittedName>
</protein>
<feature type="compositionally biased region" description="Polar residues" evidence="1">
    <location>
        <begin position="277"/>
        <end position="287"/>
    </location>
</feature>
<proteinExistence type="predicted"/>
<accession>A0ABR1XPS2</accession>
<comment type="caution">
    <text evidence="2">The sequence shown here is derived from an EMBL/GenBank/DDBJ whole genome shotgun (WGS) entry which is preliminary data.</text>
</comment>
<evidence type="ECO:0000313" key="3">
    <source>
        <dbReference type="Proteomes" id="UP001456524"/>
    </source>
</evidence>
<dbReference type="Proteomes" id="UP001456524">
    <property type="component" value="Unassembled WGS sequence"/>
</dbReference>
<name>A0ABR1XPS2_9PEZI</name>
<feature type="region of interest" description="Disordered" evidence="1">
    <location>
        <begin position="253"/>
        <end position="345"/>
    </location>
</feature>
<evidence type="ECO:0000256" key="1">
    <source>
        <dbReference type="SAM" id="MobiDB-lite"/>
    </source>
</evidence>